<evidence type="ECO:0000256" key="2">
    <source>
        <dbReference type="ARBA" id="ARBA00009359"/>
    </source>
</evidence>
<keyword evidence="6" id="KW-0539">Nucleus</keyword>
<dbReference type="InterPro" id="IPR018552">
    <property type="entry name" value="CENP-X"/>
</dbReference>
<keyword evidence="9" id="KW-1185">Reference proteome</keyword>
<dbReference type="Proteomes" id="UP001586593">
    <property type="component" value="Unassembled WGS sequence"/>
</dbReference>
<feature type="compositionally biased region" description="Acidic residues" evidence="7">
    <location>
        <begin position="98"/>
        <end position="108"/>
    </location>
</feature>
<accession>A0ABR3Y3B4</accession>
<evidence type="ECO:0000256" key="6">
    <source>
        <dbReference type="ARBA" id="ARBA00023242"/>
    </source>
</evidence>
<comment type="caution">
    <text evidence="8">The sequence shown here is derived from an EMBL/GenBank/DDBJ whole genome shotgun (WGS) entry which is preliminary data.</text>
</comment>
<dbReference type="Gene3D" id="1.10.20.10">
    <property type="entry name" value="Histone, subunit A"/>
    <property type="match status" value="1"/>
</dbReference>
<keyword evidence="4" id="KW-0238">DNA-binding</keyword>
<organism evidence="8 9">
    <name type="scientific">Phialemonium thermophilum</name>
    <dbReference type="NCBI Taxonomy" id="223376"/>
    <lineage>
        <taxon>Eukaryota</taxon>
        <taxon>Fungi</taxon>
        <taxon>Dikarya</taxon>
        <taxon>Ascomycota</taxon>
        <taxon>Pezizomycotina</taxon>
        <taxon>Sordariomycetes</taxon>
        <taxon>Sordariomycetidae</taxon>
        <taxon>Cephalothecales</taxon>
        <taxon>Cephalothecaceae</taxon>
        <taxon>Phialemonium</taxon>
    </lineage>
</organism>
<dbReference type="InterPro" id="IPR009072">
    <property type="entry name" value="Histone-fold"/>
</dbReference>
<reference evidence="8 9" key="1">
    <citation type="journal article" date="2024" name="Commun. Biol.">
        <title>Comparative genomic analysis of thermophilic fungi reveals convergent evolutionary adaptations and gene losses.</title>
        <authorList>
            <person name="Steindorff A.S."/>
            <person name="Aguilar-Pontes M.V."/>
            <person name="Robinson A.J."/>
            <person name="Andreopoulos B."/>
            <person name="LaButti K."/>
            <person name="Kuo A."/>
            <person name="Mondo S."/>
            <person name="Riley R."/>
            <person name="Otillar R."/>
            <person name="Haridas S."/>
            <person name="Lipzen A."/>
            <person name="Grimwood J."/>
            <person name="Schmutz J."/>
            <person name="Clum A."/>
            <person name="Reid I.D."/>
            <person name="Moisan M.C."/>
            <person name="Butler G."/>
            <person name="Nguyen T.T.M."/>
            <person name="Dewar K."/>
            <person name="Conant G."/>
            <person name="Drula E."/>
            <person name="Henrissat B."/>
            <person name="Hansel C."/>
            <person name="Singer S."/>
            <person name="Hutchinson M.I."/>
            <person name="de Vries R.P."/>
            <person name="Natvig D.O."/>
            <person name="Powell A.J."/>
            <person name="Tsang A."/>
            <person name="Grigoriev I.V."/>
        </authorList>
    </citation>
    <scope>NUCLEOTIDE SEQUENCE [LARGE SCALE GENOMIC DNA]</scope>
    <source>
        <strain evidence="8 9">ATCC 24622</strain>
    </source>
</reference>
<evidence type="ECO:0000256" key="5">
    <source>
        <dbReference type="ARBA" id="ARBA00023204"/>
    </source>
</evidence>
<feature type="compositionally biased region" description="Gly residues" evidence="7">
    <location>
        <begin position="85"/>
        <end position="94"/>
    </location>
</feature>
<evidence type="ECO:0000313" key="9">
    <source>
        <dbReference type="Proteomes" id="UP001586593"/>
    </source>
</evidence>
<evidence type="ECO:0008006" key="10">
    <source>
        <dbReference type="Google" id="ProtNLM"/>
    </source>
</evidence>
<evidence type="ECO:0000313" key="8">
    <source>
        <dbReference type="EMBL" id="KAL1882328.1"/>
    </source>
</evidence>
<name>A0ABR3Y3B4_9PEZI</name>
<feature type="compositionally biased region" description="Basic residues" evidence="7">
    <location>
        <begin position="26"/>
        <end position="37"/>
    </location>
</feature>
<dbReference type="PANTHER" id="PTHR28680:SF1">
    <property type="entry name" value="CENTROMERE PROTEIN X"/>
    <property type="match status" value="1"/>
</dbReference>
<evidence type="ECO:0000256" key="3">
    <source>
        <dbReference type="ARBA" id="ARBA00022763"/>
    </source>
</evidence>
<protein>
    <recommendedName>
        <fullName evidence="10">Centromere protein X</fullName>
    </recommendedName>
</protein>
<evidence type="ECO:0000256" key="4">
    <source>
        <dbReference type="ARBA" id="ARBA00023125"/>
    </source>
</evidence>
<comment type="similarity">
    <text evidence="2">Belongs to the CENP-X/MHF2 family.</text>
</comment>
<dbReference type="EMBL" id="JAZHXJ010000015">
    <property type="protein sequence ID" value="KAL1882328.1"/>
    <property type="molecule type" value="Genomic_DNA"/>
</dbReference>
<gene>
    <name evidence="8" type="ORF">VTK73DRAFT_1887</name>
</gene>
<feature type="region of interest" description="Disordered" evidence="7">
    <location>
        <begin position="1"/>
        <end position="115"/>
    </location>
</feature>
<evidence type="ECO:0000256" key="7">
    <source>
        <dbReference type="SAM" id="MobiDB-lite"/>
    </source>
</evidence>
<dbReference type="CDD" id="cd22921">
    <property type="entry name" value="HFD_CENP-X"/>
    <property type="match status" value="1"/>
</dbReference>
<dbReference type="PANTHER" id="PTHR28680">
    <property type="entry name" value="CENTROMERE PROTEIN X"/>
    <property type="match status" value="1"/>
</dbReference>
<dbReference type="Pfam" id="PF09415">
    <property type="entry name" value="CENP-X"/>
    <property type="match status" value="1"/>
</dbReference>
<keyword evidence="5" id="KW-0234">DNA repair</keyword>
<proteinExistence type="inferred from homology"/>
<feature type="compositionally biased region" description="Low complexity" evidence="7">
    <location>
        <begin position="14"/>
        <end position="25"/>
    </location>
</feature>
<evidence type="ECO:0000256" key="1">
    <source>
        <dbReference type="ARBA" id="ARBA00004123"/>
    </source>
</evidence>
<comment type="subcellular location">
    <subcellularLocation>
        <location evidence="1">Nucleus</location>
    </subcellularLocation>
</comment>
<sequence>MPPRPSTGAGRGGRPSVASSSSFSRRGGKAPRGRPPKAKTSARGAKEVWDDDLADDAVEDNEVEGAEIEDAEEHGEDRAARGRGRPGTGRGQTRGGSDESEEDGDDVDGERKKIPPELLTRLLHEFFQKDDTRITRDANAAVARYMDTFVREAIARSVAERDGKFMEVEDLEKIAPQLLLDL</sequence>
<feature type="compositionally biased region" description="Acidic residues" evidence="7">
    <location>
        <begin position="49"/>
        <end position="74"/>
    </location>
</feature>
<keyword evidence="3" id="KW-0227">DNA damage</keyword>